<name>A0ABQ1EWC2_SPHSA</name>
<feature type="transmembrane region" description="Helical" evidence="1">
    <location>
        <begin position="30"/>
        <end position="50"/>
    </location>
</feature>
<evidence type="ECO:0000313" key="2">
    <source>
        <dbReference type="EMBL" id="GFZ89555.1"/>
    </source>
</evidence>
<keyword evidence="3" id="KW-1185">Reference proteome</keyword>
<protein>
    <submittedName>
        <fullName evidence="2">Uncharacterized protein</fullName>
    </submittedName>
</protein>
<accession>A0ABQ1EWC2</accession>
<evidence type="ECO:0000256" key="1">
    <source>
        <dbReference type="SAM" id="Phobius"/>
    </source>
</evidence>
<keyword evidence="1" id="KW-1133">Transmembrane helix</keyword>
<evidence type="ECO:0000313" key="3">
    <source>
        <dbReference type="Proteomes" id="UP000628109"/>
    </source>
</evidence>
<dbReference type="EMBL" id="BMDU01000003">
    <property type="protein sequence ID" value="GFZ89555.1"/>
    <property type="molecule type" value="Genomic_DNA"/>
</dbReference>
<dbReference type="RefSeq" id="WP_130029972.1">
    <property type="nucleotide sequence ID" value="NZ_BMDU01000003.1"/>
</dbReference>
<keyword evidence="1" id="KW-0812">Transmembrane</keyword>
<organism evidence="2 3">
    <name type="scientific">Sphingobium fuliginis (strain ATCC 27551)</name>
    <dbReference type="NCBI Taxonomy" id="336203"/>
    <lineage>
        <taxon>Bacteria</taxon>
        <taxon>Pseudomonadati</taxon>
        <taxon>Pseudomonadota</taxon>
        <taxon>Alphaproteobacteria</taxon>
        <taxon>Sphingomonadales</taxon>
        <taxon>Sphingomonadaceae</taxon>
        <taxon>Sphingobium</taxon>
    </lineage>
</organism>
<reference evidence="3" key="1">
    <citation type="journal article" date="2019" name="Int. J. Syst. Evol. Microbiol.">
        <title>The Global Catalogue of Microorganisms (GCM) 10K type strain sequencing project: providing services to taxonomists for standard genome sequencing and annotation.</title>
        <authorList>
            <consortium name="The Broad Institute Genomics Platform"/>
            <consortium name="The Broad Institute Genome Sequencing Center for Infectious Disease"/>
            <person name="Wu L."/>
            <person name="Ma J."/>
        </authorList>
    </citation>
    <scope>NUCLEOTIDE SEQUENCE [LARGE SCALE GENOMIC DNA]</scope>
    <source>
        <strain evidence="3">CCM 7327</strain>
    </source>
</reference>
<keyword evidence="1" id="KW-0472">Membrane</keyword>
<gene>
    <name evidence="2" type="ORF">GCM10019071_19360</name>
</gene>
<proteinExistence type="predicted"/>
<sequence>MTRIGIWQNILAENWHATNAALGLAKFKQVVPAILLFLIYVVLIWTQISPEEAVMEMNLRSLAIWAVIALYPLYFMLRLFITLPEREVRLQTRIARFRERLTPKLRVEAAHDGKPSRFNVGNTVMMASGDFQSNVRGYDDLICLNVFNDSERSTDICDAYIIEMQGDNGNFVTDPIRLWWRGIGEKDGDWATIPSHTVRTLKMFKNTQRDFYFASENLPIEYVHFFANGKIFTGSIALQDRYYSSLILRFELDLSAEPYLKILGIKEAMPLSPKDIEAEKPD</sequence>
<feature type="transmembrane region" description="Helical" evidence="1">
    <location>
        <begin position="62"/>
        <end position="81"/>
    </location>
</feature>
<dbReference type="Proteomes" id="UP000628109">
    <property type="component" value="Unassembled WGS sequence"/>
</dbReference>
<comment type="caution">
    <text evidence="2">The sequence shown here is derived from an EMBL/GenBank/DDBJ whole genome shotgun (WGS) entry which is preliminary data.</text>
</comment>